<reference evidence="2" key="1">
    <citation type="journal article" date="2013" name="Genome Announc.">
        <title>Draft Genome Sequence of the Dimorphic Prosthecate Bacterium Brevundimonas abyssalis TAR-001T.</title>
        <authorList>
            <person name="Tsubouchi T."/>
            <person name="Nishi S."/>
            <person name="Usui K."/>
            <person name="Shimane Y."/>
            <person name="Takaki Y."/>
            <person name="Maruyama T."/>
            <person name="Hatada Y."/>
        </authorList>
    </citation>
    <scope>NUCLEOTIDE SEQUENCE [LARGE SCALE GENOMIC DNA]</scope>
    <source>
        <strain evidence="2">TAR-001</strain>
    </source>
</reference>
<dbReference type="Gene3D" id="3.40.50.1820">
    <property type="entry name" value="alpha/beta hydrolase"/>
    <property type="match status" value="1"/>
</dbReference>
<organism evidence="1 2">
    <name type="scientific">Brevundimonas abyssalis TAR-001</name>
    <dbReference type="NCBI Taxonomy" id="1391729"/>
    <lineage>
        <taxon>Bacteria</taxon>
        <taxon>Pseudomonadati</taxon>
        <taxon>Pseudomonadota</taxon>
        <taxon>Alphaproteobacteria</taxon>
        <taxon>Caulobacterales</taxon>
        <taxon>Caulobacteraceae</taxon>
        <taxon>Brevundimonas</taxon>
    </lineage>
</organism>
<accession>A0A8E0NC51</accession>
<dbReference type="AlphaFoldDB" id="A0A8E0NC51"/>
<evidence type="ECO:0000313" key="2">
    <source>
        <dbReference type="Proteomes" id="UP000016569"/>
    </source>
</evidence>
<keyword evidence="2" id="KW-1185">Reference proteome</keyword>
<gene>
    <name evidence="1" type="ORF">MBEBAB_1895</name>
</gene>
<dbReference type="InterPro" id="IPR029058">
    <property type="entry name" value="AB_hydrolase_fold"/>
</dbReference>
<dbReference type="SUPFAM" id="SSF53474">
    <property type="entry name" value="alpha/beta-Hydrolases"/>
    <property type="match status" value="1"/>
</dbReference>
<name>A0A8E0NC51_9CAUL</name>
<dbReference type="EMBL" id="BATC01000033">
    <property type="protein sequence ID" value="GAD59645.1"/>
    <property type="molecule type" value="Genomic_DNA"/>
</dbReference>
<comment type="caution">
    <text evidence="1">The sequence shown here is derived from an EMBL/GenBank/DDBJ whole genome shotgun (WGS) entry which is preliminary data.</text>
</comment>
<proteinExistence type="predicted"/>
<dbReference type="Proteomes" id="UP000016569">
    <property type="component" value="Unassembled WGS sequence"/>
</dbReference>
<protein>
    <submittedName>
        <fullName evidence="1">Probable integral membrane protein Cj1412c</fullName>
    </submittedName>
</protein>
<evidence type="ECO:0000313" key="1">
    <source>
        <dbReference type="EMBL" id="GAD59645.1"/>
    </source>
</evidence>
<sequence>MNCGWVSQCFSYMARIAADPPPEQAARCDLFAERLIAAVDEGWADEVVLAGFSLGGNQAVRVLARALEMRPDLGRGTTAVSLLTLGQGLCIQAALGDETFRAALRAVAAARSVGWVDATSASDPASACTLHALHGVVPAPDPDRPERRAPRFHKLLTDEHFRAIRRDPLAFHFQYLKATDLPGGYDWFALAAGPDFLIERSPA</sequence>